<gene>
    <name evidence="1" type="ORF">S01H4_42828</name>
</gene>
<accession>X1CCN0</accession>
<dbReference type="EMBL" id="BART01023563">
    <property type="protein sequence ID" value="GAG94023.1"/>
    <property type="molecule type" value="Genomic_DNA"/>
</dbReference>
<sequence>MKKLVCDRCGLELTDREDINLALEGKWAWEAACRTHGVEPRGILPCKNYVRCGGEIKAVAAWRQWLMKLLGK</sequence>
<organism evidence="1">
    <name type="scientific">marine sediment metagenome</name>
    <dbReference type="NCBI Taxonomy" id="412755"/>
    <lineage>
        <taxon>unclassified sequences</taxon>
        <taxon>metagenomes</taxon>
        <taxon>ecological metagenomes</taxon>
    </lineage>
</organism>
<reference evidence="1" key="1">
    <citation type="journal article" date="2014" name="Front. Microbiol.">
        <title>High frequency of phylogenetically diverse reductive dehalogenase-homologous genes in deep subseafloor sedimentary metagenomes.</title>
        <authorList>
            <person name="Kawai M."/>
            <person name="Futagami T."/>
            <person name="Toyoda A."/>
            <person name="Takaki Y."/>
            <person name="Nishi S."/>
            <person name="Hori S."/>
            <person name="Arai W."/>
            <person name="Tsubouchi T."/>
            <person name="Morono Y."/>
            <person name="Uchiyama I."/>
            <person name="Ito T."/>
            <person name="Fujiyama A."/>
            <person name="Inagaki F."/>
            <person name="Takami H."/>
        </authorList>
    </citation>
    <scope>NUCLEOTIDE SEQUENCE</scope>
    <source>
        <strain evidence="1">Expedition CK06-06</strain>
    </source>
</reference>
<proteinExistence type="predicted"/>
<dbReference type="AlphaFoldDB" id="X1CCN0"/>
<evidence type="ECO:0000313" key="1">
    <source>
        <dbReference type="EMBL" id="GAG94023.1"/>
    </source>
</evidence>
<name>X1CCN0_9ZZZZ</name>
<comment type="caution">
    <text evidence="1">The sequence shown here is derived from an EMBL/GenBank/DDBJ whole genome shotgun (WGS) entry which is preliminary data.</text>
</comment>
<protein>
    <submittedName>
        <fullName evidence="1">Uncharacterized protein</fullName>
    </submittedName>
</protein>